<evidence type="ECO:0000313" key="1">
    <source>
        <dbReference type="EMBL" id="RDZ26703.1"/>
    </source>
</evidence>
<accession>A0A371JYG2</accession>
<evidence type="ECO:0000313" key="2">
    <source>
        <dbReference type="Proteomes" id="UP000264492"/>
    </source>
</evidence>
<organism evidence="1 2">
    <name type="scientific">Lysobacter silvisoli</name>
    <dbReference type="NCBI Taxonomy" id="2293254"/>
    <lineage>
        <taxon>Bacteria</taxon>
        <taxon>Pseudomonadati</taxon>
        <taxon>Pseudomonadota</taxon>
        <taxon>Gammaproteobacteria</taxon>
        <taxon>Lysobacterales</taxon>
        <taxon>Lysobacteraceae</taxon>
        <taxon>Lysobacter</taxon>
    </lineage>
</organism>
<dbReference type="RefSeq" id="WP_115860989.1">
    <property type="nucleotide sequence ID" value="NZ_QTSU01000003.1"/>
</dbReference>
<gene>
    <name evidence="1" type="ORF">DX914_17160</name>
</gene>
<evidence type="ECO:0008006" key="3">
    <source>
        <dbReference type="Google" id="ProtNLM"/>
    </source>
</evidence>
<protein>
    <recommendedName>
        <fullName evidence="3">Prokaryotic metallothionein</fullName>
    </recommendedName>
</protein>
<name>A0A371JYG2_9GAMM</name>
<dbReference type="AlphaFoldDB" id="A0A371JYG2"/>
<dbReference type="EMBL" id="QTSU01000003">
    <property type="protein sequence ID" value="RDZ26703.1"/>
    <property type="molecule type" value="Genomic_DNA"/>
</dbReference>
<dbReference type="Proteomes" id="UP000264492">
    <property type="component" value="Unassembled WGS sequence"/>
</dbReference>
<reference evidence="1 2" key="1">
    <citation type="submission" date="2018-08" db="EMBL/GenBank/DDBJ databases">
        <title>Lysobacter sp. zong2l5, whole genome shotgun sequence.</title>
        <authorList>
            <person name="Zhang X."/>
            <person name="Feng G."/>
            <person name="Zhu H."/>
        </authorList>
    </citation>
    <scope>NUCLEOTIDE SEQUENCE [LARGE SCALE GENOMIC DNA]</scope>
    <source>
        <strain evidence="2">zong2l5</strain>
    </source>
</reference>
<comment type="caution">
    <text evidence="1">The sequence shown here is derived from an EMBL/GenBank/DDBJ whole genome shotgun (WGS) entry which is preliminary data.</text>
</comment>
<proteinExistence type="predicted"/>
<dbReference type="OrthoDB" id="163862at2"/>
<sequence length="79" mass="8325">MAICDVCGNDYDKAFRVEQGSRSGTYDSFECAIHAMAPRCAHCHCAIIGHGMESGNAFYCCAHCAKHAGVSGVADRAPA</sequence>
<keyword evidence="2" id="KW-1185">Reference proteome</keyword>